<feature type="domain" description="Glycoside-hydrolase family GH114 TIM-barrel" evidence="3">
    <location>
        <begin position="36"/>
        <end position="250"/>
    </location>
</feature>
<dbReference type="AlphaFoldDB" id="A0A9P9ILI3"/>
<dbReference type="OrthoDB" id="2108802at2759"/>
<comment type="catalytic activity">
    <reaction evidence="1">
        <text>Hydrolysis of terminal, non-reducing alpha-D-galactose residues in alpha-D-galactosides, including galactose oligosaccharides, galactomannans and galactolipids.</text>
        <dbReference type="EC" id="3.2.1.22"/>
    </reaction>
</comment>
<protein>
    <recommendedName>
        <fullName evidence="2">alpha-galactosidase</fullName>
        <ecNumber evidence="2">3.2.1.22</ecNumber>
    </recommendedName>
</protein>
<accession>A0A9P9ILI3</accession>
<proteinExistence type="predicted"/>
<gene>
    <name evidence="4" type="ORF">B0J11DRAFT_286338</name>
</gene>
<evidence type="ECO:0000313" key="4">
    <source>
        <dbReference type="EMBL" id="KAH7126783.1"/>
    </source>
</evidence>
<dbReference type="InterPro" id="IPR017853">
    <property type="entry name" value="GH"/>
</dbReference>
<dbReference type="PANTHER" id="PTHR35273:SF2">
    <property type="entry name" value="ALPHA-GALACTOSIDASE"/>
    <property type="match status" value="1"/>
</dbReference>
<evidence type="ECO:0000259" key="3">
    <source>
        <dbReference type="Pfam" id="PF03537"/>
    </source>
</evidence>
<dbReference type="EC" id="3.2.1.22" evidence="2"/>
<dbReference type="GO" id="GO:0004557">
    <property type="term" value="F:alpha-galactosidase activity"/>
    <property type="evidence" value="ECO:0007669"/>
    <property type="project" value="UniProtKB-EC"/>
</dbReference>
<reference evidence="4" key="1">
    <citation type="journal article" date="2021" name="Nat. Commun.">
        <title>Genetic determinants of endophytism in the Arabidopsis root mycobiome.</title>
        <authorList>
            <person name="Mesny F."/>
            <person name="Miyauchi S."/>
            <person name="Thiergart T."/>
            <person name="Pickel B."/>
            <person name="Atanasova L."/>
            <person name="Karlsson M."/>
            <person name="Huettel B."/>
            <person name="Barry K.W."/>
            <person name="Haridas S."/>
            <person name="Chen C."/>
            <person name="Bauer D."/>
            <person name="Andreopoulos W."/>
            <person name="Pangilinan J."/>
            <person name="LaButti K."/>
            <person name="Riley R."/>
            <person name="Lipzen A."/>
            <person name="Clum A."/>
            <person name="Drula E."/>
            <person name="Henrissat B."/>
            <person name="Kohler A."/>
            <person name="Grigoriev I.V."/>
            <person name="Martin F.M."/>
            <person name="Hacquard S."/>
        </authorList>
    </citation>
    <scope>NUCLEOTIDE SEQUENCE</scope>
    <source>
        <strain evidence="4">MPI-CAGE-CH-0243</strain>
    </source>
</reference>
<keyword evidence="4" id="KW-0378">Hydrolase</keyword>
<dbReference type="PANTHER" id="PTHR35273">
    <property type="entry name" value="ALPHA-1,4 POLYGALACTOSAMINIDASE, PUTATIVE (AFU_ORTHOLOGUE AFUA_3G07890)-RELATED"/>
    <property type="match status" value="1"/>
</dbReference>
<dbReference type="Pfam" id="PF03537">
    <property type="entry name" value="Glyco_hydro_114"/>
    <property type="match status" value="1"/>
</dbReference>
<sequence length="290" mass="32037">MYLSTVTVIVSGAGIVLAHPFKNVAREVASFPAGASWDILLNSAAVGNIKKISDQSFSIIDIDLFDTDSQTIADLKSTKTVICYFSAGTREEWRPDAGDFKSGDVGKNMEEWAGEAWLNVKSDSVRKIMQNRIKQAADKGCQAIDPDNTDGFGGNQDGFGYGKAVYVDYLRFLAQEAKSNGLAIGLKNSLDIIPDLVDVMSFAINEQCHQYKECAQYKPFTDQNKAVFNIEYGGNACDNPAGVKLSTLIKPEDQGMLPKYQTFSQNSKPNVCDRIELPWRRMCWTEPRNA</sequence>
<dbReference type="InterPro" id="IPR004352">
    <property type="entry name" value="GH114_TIM-barrel"/>
</dbReference>
<dbReference type="EMBL" id="JAGMWT010000006">
    <property type="protein sequence ID" value="KAH7126783.1"/>
    <property type="molecule type" value="Genomic_DNA"/>
</dbReference>
<dbReference type="Proteomes" id="UP000700596">
    <property type="component" value="Unassembled WGS sequence"/>
</dbReference>
<keyword evidence="5" id="KW-1185">Reference proteome</keyword>
<dbReference type="SUPFAM" id="SSF51445">
    <property type="entry name" value="(Trans)glycosidases"/>
    <property type="match status" value="1"/>
</dbReference>
<name>A0A9P9ILI3_9PLEO</name>
<evidence type="ECO:0000256" key="2">
    <source>
        <dbReference type="ARBA" id="ARBA00012755"/>
    </source>
</evidence>
<dbReference type="Gene3D" id="3.20.20.70">
    <property type="entry name" value="Aldolase class I"/>
    <property type="match status" value="1"/>
</dbReference>
<evidence type="ECO:0000256" key="1">
    <source>
        <dbReference type="ARBA" id="ARBA00001255"/>
    </source>
</evidence>
<comment type="caution">
    <text evidence="4">The sequence shown here is derived from an EMBL/GenBank/DDBJ whole genome shotgun (WGS) entry which is preliminary data.</text>
</comment>
<dbReference type="InterPro" id="IPR013785">
    <property type="entry name" value="Aldolase_TIM"/>
</dbReference>
<evidence type="ECO:0000313" key="5">
    <source>
        <dbReference type="Proteomes" id="UP000700596"/>
    </source>
</evidence>
<organism evidence="4 5">
    <name type="scientific">Dendryphion nanum</name>
    <dbReference type="NCBI Taxonomy" id="256645"/>
    <lineage>
        <taxon>Eukaryota</taxon>
        <taxon>Fungi</taxon>
        <taxon>Dikarya</taxon>
        <taxon>Ascomycota</taxon>
        <taxon>Pezizomycotina</taxon>
        <taxon>Dothideomycetes</taxon>
        <taxon>Pleosporomycetidae</taxon>
        <taxon>Pleosporales</taxon>
        <taxon>Torulaceae</taxon>
        <taxon>Dendryphion</taxon>
    </lineage>
</organism>